<accession>A0A1H9J3Z9</accession>
<name>A0A1H9J3Z9_9GAMM</name>
<dbReference type="OrthoDB" id="6477852at2"/>
<evidence type="ECO:0008006" key="3">
    <source>
        <dbReference type="Google" id="ProtNLM"/>
    </source>
</evidence>
<protein>
    <recommendedName>
        <fullName evidence="3">Topoisomerase II</fullName>
    </recommendedName>
</protein>
<keyword evidence="2" id="KW-1185">Reference proteome</keyword>
<dbReference type="EMBL" id="FOGC01000007">
    <property type="protein sequence ID" value="SEQ81553.1"/>
    <property type="molecule type" value="Genomic_DNA"/>
</dbReference>
<dbReference type="RefSeq" id="WP_092676024.1">
    <property type="nucleotide sequence ID" value="NZ_FOGC01000007.1"/>
</dbReference>
<gene>
    <name evidence="1" type="ORF">SAMN05216522_10713</name>
</gene>
<dbReference type="STRING" id="988801.SAMN05216522_10713"/>
<proteinExistence type="predicted"/>
<dbReference type="AlphaFoldDB" id="A0A1H9J3Z9"/>
<reference evidence="2" key="1">
    <citation type="submission" date="2016-10" db="EMBL/GenBank/DDBJ databases">
        <authorList>
            <person name="Varghese N."/>
            <person name="Submissions S."/>
        </authorList>
    </citation>
    <scope>NUCLEOTIDE SEQUENCE [LARGE SCALE GENOMIC DNA]</scope>
    <source>
        <strain evidence="2">8N4</strain>
    </source>
</reference>
<evidence type="ECO:0000313" key="1">
    <source>
        <dbReference type="EMBL" id="SEQ81553.1"/>
    </source>
</evidence>
<sequence length="236" mass="26550">MRKATLIFIIIVIIGAIGYRFYTPSTDSRQHAQQQALAQFAALPGYRLLKQQEPQLWQEVSESFMHSLAAEHSQQQAIGEVRGQLTELVNLRIVKADDRAVTGYIAVAVQEMQALNKISAESCYRFLYPQVSGGVNIGELLSPQMNQVDEEALEQLFLHSQDGDRPRDIAAAHNALNDVVKRLYPQWGNELQQLNQPEDLATDHQKLCVMSIDLYRTILTLPQPKAANLIRQMVVG</sequence>
<organism evidence="1 2">
    <name type="scientific">Rosenbergiella nectarea</name>
    <dbReference type="NCBI Taxonomy" id="988801"/>
    <lineage>
        <taxon>Bacteria</taxon>
        <taxon>Pseudomonadati</taxon>
        <taxon>Pseudomonadota</taxon>
        <taxon>Gammaproteobacteria</taxon>
        <taxon>Enterobacterales</taxon>
        <taxon>Erwiniaceae</taxon>
        <taxon>Rosenbergiella</taxon>
    </lineage>
</organism>
<evidence type="ECO:0000313" key="2">
    <source>
        <dbReference type="Proteomes" id="UP000242515"/>
    </source>
</evidence>
<dbReference type="Proteomes" id="UP000242515">
    <property type="component" value="Unassembled WGS sequence"/>
</dbReference>